<organism evidence="1 2">
    <name type="scientific">Portunus trituberculatus</name>
    <name type="common">Swimming crab</name>
    <name type="synonym">Neptunus trituberculatus</name>
    <dbReference type="NCBI Taxonomy" id="210409"/>
    <lineage>
        <taxon>Eukaryota</taxon>
        <taxon>Metazoa</taxon>
        <taxon>Ecdysozoa</taxon>
        <taxon>Arthropoda</taxon>
        <taxon>Crustacea</taxon>
        <taxon>Multicrustacea</taxon>
        <taxon>Malacostraca</taxon>
        <taxon>Eumalacostraca</taxon>
        <taxon>Eucarida</taxon>
        <taxon>Decapoda</taxon>
        <taxon>Pleocyemata</taxon>
        <taxon>Brachyura</taxon>
        <taxon>Eubrachyura</taxon>
        <taxon>Portunoidea</taxon>
        <taxon>Portunidae</taxon>
        <taxon>Portuninae</taxon>
        <taxon>Portunus</taxon>
    </lineage>
</organism>
<comment type="caution">
    <text evidence="1">The sequence shown here is derived from an EMBL/GenBank/DDBJ whole genome shotgun (WGS) entry which is preliminary data.</text>
</comment>
<accession>A0A5B7G1A4</accession>
<dbReference type="EMBL" id="VSRR010010297">
    <property type="protein sequence ID" value="MPC51616.1"/>
    <property type="molecule type" value="Genomic_DNA"/>
</dbReference>
<name>A0A5B7G1A4_PORTR</name>
<keyword evidence="2" id="KW-1185">Reference proteome</keyword>
<evidence type="ECO:0000313" key="1">
    <source>
        <dbReference type="EMBL" id="MPC51616.1"/>
    </source>
</evidence>
<reference evidence="1 2" key="1">
    <citation type="submission" date="2019-05" db="EMBL/GenBank/DDBJ databases">
        <title>Another draft genome of Portunus trituberculatus and its Hox gene families provides insights of decapod evolution.</title>
        <authorList>
            <person name="Jeong J.-H."/>
            <person name="Song I."/>
            <person name="Kim S."/>
            <person name="Choi T."/>
            <person name="Kim D."/>
            <person name="Ryu S."/>
            <person name="Kim W."/>
        </authorList>
    </citation>
    <scope>NUCLEOTIDE SEQUENCE [LARGE SCALE GENOMIC DNA]</scope>
    <source>
        <tissue evidence="1">Muscle</tissue>
    </source>
</reference>
<dbReference type="AlphaFoldDB" id="A0A5B7G1A4"/>
<dbReference type="Proteomes" id="UP000324222">
    <property type="component" value="Unassembled WGS sequence"/>
</dbReference>
<evidence type="ECO:0000313" key="2">
    <source>
        <dbReference type="Proteomes" id="UP000324222"/>
    </source>
</evidence>
<protein>
    <submittedName>
        <fullName evidence="1">Uncharacterized protein</fullName>
    </submittedName>
</protein>
<proteinExistence type="predicted"/>
<gene>
    <name evidence="1" type="ORF">E2C01_045465</name>
</gene>
<sequence length="49" mass="5286">MGSSGLAGWFASRIDVMRAAVRHGITDTPVARLRQGQLHVQITSDIHDG</sequence>